<reference evidence="3" key="2">
    <citation type="submission" date="2020-09" db="EMBL/GenBank/DDBJ databases">
        <authorList>
            <person name="Sun Q."/>
            <person name="Zhou Y."/>
        </authorList>
    </citation>
    <scope>NUCLEOTIDE SEQUENCE</scope>
    <source>
        <strain evidence="3">CGMCC 1.16548</strain>
    </source>
</reference>
<organism evidence="3 4">
    <name type="scientific">Pseudolysinimonas yzui</name>
    <dbReference type="NCBI Taxonomy" id="2708254"/>
    <lineage>
        <taxon>Bacteria</taxon>
        <taxon>Bacillati</taxon>
        <taxon>Actinomycetota</taxon>
        <taxon>Actinomycetes</taxon>
        <taxon>Micrococcales</taxon>
        <taxon>Microbacteriaceae</taxon>
        <taxon>Pseudolysinimonas</taxon>
    </lineage>
</organism>
<feature type="domain" description="DUF6458" evidence="2">
    <location>
        <begin position="1"/>
        <end position="70"/>
    </location>
</feature>
<proteinExistence type="predicted"/>
<keyword evidence="1" id="KW-1133">Transmembrane helix</keyword>
<protein>
    <recommendedName>
        <fullName evidence="2">DUF6458 domain-containing protein</fullName>
    </recommendedName>
</protein>
<dbReference type="RefSeq" id="WP_191281365.1">
    <property type="nucleotide sequence ID" value="NZ_BNAI01000001.1"/>
</dbReference>
<comment type="caution">
    <text evidence="3">The sequence shown here is derived from an EMBL/GenBank/DDBJ whole genome shotgun (WGS) entry which is preliminary data.</text>
</comment>
<keyword evidence="4" id="KW-1185">Reference proteome</keyword>
<dbReference type="Proteomes" id="UP000617531">
    <property type="component" value="Unassembled WGS sequence"/>
</dbReference>
<dbReference type="AlphaFoldDB" id="A0A8J3E0T1"/>
<sequence>MSIGTGVVLFVIGAILVFALNFETEIVNLDMIGYILMGAGFIVFVIGLVLLARRRQAITTSRTGTDSVTGERVEQRITEVDDPADRVV</sequence>
<keyword evidence="1" id="KW-0812">Transmembrane</keyword>
<accession>A0A8J3E0T1</accession>
<evidence type="ECO:0000259" key="2">
    <source>
        <dbReference type="Pfam" id="PF20059"/>
    </source>
</evidence>
<evidence type="ECO:0000313" key="3">
    <source>
        <dbReference type="EMBL" id="GHF03857.1"/>
    </source>
</evidence>
<keyword evidence="1" id="KW-0472">Membrane</keyword>
<evidence type="ECO:0000313" key="4">
    <source>
        <dbReference type="Proteomes" id="UP000617531"/>
    </source>
</evidence>
<feature type="transmembrane region" description="Helical" evidence="1">
    <location>
        <begin position="31"/>
        <end position="52"/>
    </location>
</feature>
<dbReference type="EMBL" id="BNAI01000001">
    <property type="protein sequence ID" value="GHF03857.1"/>
    <property type="molecule type" value="Genomic_DNA"/>
</dbReference>
<reference evidence="3" key="1">
    <citation type="journal article" date="2014" name="Int. J. Syst. Evol. Microbiol.">
        <title>Complete genome sequence of Corynebacterium casei LMG S-19264T (=DSM 44701T), isolated from a smear-ripened cheese.</title>
        <authorList>
            <consortium name="US DOE Joint Genome Institute (JGI-PGF)"/>
            <person name="Walter F."/>
            <person name="Albersmeier A."/>
            <person name="Kalinowski J."/>
            <person name="Ruckert C."/>
        </authorList>
    </citation>
    <scope>NUCLEOTIDE SEQUENCE</scope>
    <source>
        <strain evidence="3">CGMCC 1.16548</strain>
    </source>
</reference>
<evidence type="ECO:0000256" key="1">
    <source>
        <dbReference type="SAM" id="Phobius"/>
    </source>
</evidence>
<gene>
    <name evidence="3" type="ORF">GCM10011600_00170</name>
</gene>
<dbReference type="InterPro" id="IPR045597">
    <property type="entry name" value="DUF6458"/>
</dbReference>
<name>A0A8J3E0T1_9MICO</name>
<dbReference type="Pfam" id="PF20059">
    <property type="entry name" value="DUF6458"/>
    <property type="match status" value="1"/>
</dbReference>